<accession>A0A1M6GCF5</accession>
<dbReference type="Proteomes" id="UP000184278">
    <property type="component" value="Unassembled WGS sequence"/>
</dbReference>
<sequence>MNINIPGIDIEKAIKNSGSEELFIELLNDVYKLMDDKSSLIETYLKDKDIQNYTIQVHSLKTTCRMIGAMDLGEDFFTLEKLGKENNLEQIEKLTPDVLNSFRSLKPYLEPFASKKGGAKNAFDKNAFSEILHKLIAAIDDFDLGACEEAMKKLLSYNCTTELFGKVEALDKLVSNLDYDEAKNLSSQILDKL</sequence>
<dbReference type="GeneID" id="89508061"/>
<dbReference type="SUPFAM" id="SSF47226">
    <property type="entry name" value="Histidine-containing phosphotransfer domain, HPT domain"/>
    <property type="match status" value="1"/>
</dbReference>
<dbReference type="RefSeq" id="WP_073390490.1">
    <property type="nucleotide sequence ID" value="NZ_FQXK01000063.1"/>
</dbReference>
<keyword evidence="2" id="KW-1185">Reference proteome</keyword>
<dbReference type="AlphaFoldDB" id="A0A1M6GCF5"/>
<protein>
    <recommendedName>
        <fullName evidence="3">HPt domain-containing protein</fullName>
    </recommendedName>
</protein>
<dbReference type="GO" id="GO:0000160">
    <property type="term" value="P:phosphorelay signal transduction system"/>
    <property type="evidence" value="ECO:0007669"/>
    <property type="project" value="InterPro"/>
</dbReference>
<dbReference type="STRING" id="1121131.SAMN02745229_04064"/>
<organism evidence="1 2">
    <name type="scientific">Butyrivibrio fibrisolvens DSM 3071</name>
    <dbReference type="NCBI Taxonomy" id="1121131"/>
    <lineage>
        <taxon>Bacteria</taxon>
        <taxon>Bacillati</taxon>
        <taxon>Bacillota</taxon>
        <taxon>Clostridia</taxon>
        <taxon>Lachnospirales</taxon>
        <taxon>Lachnospiraceae</taxon>
        <taxon>Butyrivibrio</taxon>
    </lineage>
</organism>
<reference evidence="2" key="1">
    <citation type="submission" date="2016-11" db="EMBL/GenBank/DDBJ databases">
        <authorList>
            <person name="Varghese N."/>
            <person name="Submissions S."/>
        </authorList>
    </citation>
    <scope>NUCLEOTIDE SEQUENCE [LARGE SCALE GENOMIC DNA]</scope>
    <source>
        <strain evidence="2">DSM 3071</strain>
    </source>
</reference>
<proteinExistence type="predicted"/>
<dbReference type="Gene3D" id="1.20.120.160">
    <property type="entry name" value="HPT domain"/>
    <property type="match status" value="1"/>
</dbReference>
<evidence type="ECO:0000313" key="1">
    <source>
        <dbReference type="EMBL" id="SHJ07600.1"/>
    </source>
</evidence>
<gene>
    <name evidence="1" type="ORF">SAMN02745229_04064</name>
</gene>
<name>A0A1M6GCF5_BUTFI</name>
<evidence type="ECO:0008006" key="3">
    <source>
        <dbReference type="Google" id="ProtNLM"/>
    </source>
</evidence>
<dbReference type="OrthoDB" id="2001116at2"/>
<evidence type="ECO:0000313" key="2">
    <source>
        <dbReference type="Proteomes" id="UP000184278"/>
    </source>
</evidence>
<dbReference type="EMBL" id="FQXK01000063">
    <property type="protein sequence ID" value="SHJ07600.1"/>
    <property type="molecule type" value="Genomic_DNA"/>
</dbReference>
<dbReference type="InterPro" id="IPR036641">
    <property type="entry name" value="HPT_dom_sf"/>
</dbReference>